<dbReference type="PROSITE" id="PS50011">
    <property type="entry name" value="PROTEIN_KINASE_DOM"/>
    <property type="match status" value="1"/>
</dbReference>
<dbReference type="Pfam" id="PF08740">
    <property type="entry name" value="BCS1_N"/>
    <property type="match status" value="1"/>
</dbReference>
<dbReference type="InterPro" id="IPR014851">
    <property type="entry name" value="BCS1_N"/>
</dbReference>
<evidence type="ECO:0000256" key="1">
    <source>
        <dbReference type="SAM" id="MobiDB-lite"/>
    </source>
</evidence>
<dbReference type="SMART" id="SM00220">
    <property type="entry name" value="S_TKc"/>
    <property type="match status" value="1"/>
</dbReference>
<dbReference type="PANTHER" id="PTHR44329">
    <property type="entry name" value="SERINE/THREONINE-PROTEIN KINASE TNNI3K-RELATED"/>
    <property type="match status" value="1"/>
</dbReference>
<dbReference type="EMBL" id="JAUEPT010000039">
    <property type="protein sequence ID" value="KAK0439193.1"/>
    <property type="molecule type" value="Genomic_DNA"/>
</dbReference>
<feature type="region of interest" description="Disordered" evidence="1">
    <location>
        <begin position="66"/>
        <end position="87"/>
    </location>
</feature>
<dbReference type="GO" id="GO:0005524">
    <property type="term" value="F:ATP binding"/>
    <property type="evidence" value="ECO:0007669"/>
    <property type="project" value="InterPro"/>
</dbReference>
<accession>A0AA39JAR9</accession>
<dbReference type="PRINTS" id="PR00109">
    <property type="entry name" value="TYRKINASE"/>
</dbReference>
<gene>
    <name evidence="3" type="ORF">EV421DRAFT_1821713</name>
</gene>
<keyword evidence="3" id="KW-0418">Kinase</keyword>
<organism evidence="3 4">
    <name type="scientific">Armillaria borealis</name>
    <dbReference type="NCBI Taxonomy" id="47425"/>
    <lineage>
        <taxon>Eukaryota</taxon>
        <taxon>Fungi</taxon>
        <taxon>Dikarya</taxon>
        <taxon>Basidiomycota</taxon>
        <taxon>Agaricomycotina</taxon>
        <taxon>Agaricomycetes</taxon>
        <taxon>Agaricomycetidae</taxon>
        <taxon>Agaricales</taxon>
        <taxon>Marasmiineae</taxon>
        <taxon>Physalacriaceae</taxon>
        <taxon>Armillaria</taxon>
    </lineage>
</organism>
<evidence type="ECO:0000313" key="4">
    <source>
        <dbReference type="Proteomes" id="UP001175226"/>
    </source>
</evidence>
<dbReference type="Gene3D" id="1.10.510.10">
    <property type="entry name" value="Transferase(Phosphotransferase) domain 1"/>
    <property type="match status" value="1"/>
</dbReference>
<keyword evidence="3" id="KW-0808">Transferase</keyword>
<reference evidence="3" key="1">
    <citation type="submission" date="2023-06" db="EMBL/GenBank/DDBJ databases">
        <authorList>
            <consortium name="Lawrence Berkeley National Laboratory"/>
            <person name="Ahrendt S."/>
            <person name="Sahu N."/>
            <person name="Indic B."/>
            <person name="Wong-Bajracharya J."/>
            <person name="Merenyi Z."/>
            <person name="Ke H.-M."/>
            <person name="Monk M."/>
            <person name="Kocsube S."/>
            <person name="Drula E."/>
            <person name="Lipzen A."/>
            <person name="Balint B."/>
            <person name="Henrissat B."/>
            <person name="Andreopoulos B."/>
            <person name="Martin F.M."/>
            <person name="Harder C.B."/>
            <person name="Rigling D."/>
            <person name="Ford K.L."/>
            <person name="Foster G.D."/>
            <person name="Pangilinan J."/>
            <person name="Papanicolaou A."/>
            <person name="Barry K."/>
            <person name="LaButti K."/>
            <person name="Viragh M."/>
            <person name="Koriabine M."/>
            <person name="Yan M."/>
            <person name="Riley R."/>
            <person name="Champramary S."/>
            <person name="Plett K.L."/>
            <person name="Tsai I.J."/>
            <person name="Slot J."/>
            <person name="Sipos G."/>
            <person name="Plett J."/>
            <person name="Nagy L.G."/>
            <person name="Grigoriev I.V."/>
        </authorList>
    </citation>
    <scope>NUCLEOTIDE SEQUENCE</scope>
    <source>
        <strain evidence="3">FPL87.14</strain>
    </source>
</reference>
<dbReference type="Pfam" id="PF07714">
    <property type="entry name" value="PK_Tyr_Ser-Thr"/>
    <property type="match status" value="1"/>
</dbReference>
<dbReference type="InterPro" id="IPR051681">
    <property type="entry name" value="Ser/Thr_Kinases-Pseudokinases"/>
</dbReference>
<dbReference type="InterPro" id="IPR008271">
    <property type="entry name" value="Ser/Thr_kinase_AS"/>
</dbReference>
<proteinExistence type="predicted"/>
<dbReference type="GO" id="GO:0004674">
    <property type="term" value="F:protein serine/threonine kinase activity"/>
    <property type="evidence" value="ECO:0007669"/>
    <property type="project" value="TreeGrafter"/>
</dbReference>
<feature type="domain" description="Protein kinase" evidence="2">
    <location>
        <begin position="449"/>
        <end position="711"/>
    </location>
</feature>
<name>A0AA39JAR9_9AGAR</name>
<comment type="caution">
    <text evidence="3">The sequence shown here is derived from an EMBL/GenBank/DDBJ whole genome shotgun (WGS) entry which is preliminary data.</text>
</comment>
<sequence>MIAGAVQDTLKLGVRGIGPGVEKAGNDFVDSRFSQEDYTYDWLMHFLLQQSALGWSRELETTTRCRQNDLTQSTDENDPEDGTLVHDRDGRRECKVPFIRDIDATHTIFYRGHWLRITRIEPHPYCGHGSFLKVSVAAQNNDILSMLVLEAKRDYERDTEHRVDISLADSPFPYIHRFARCAALVINTLHENFRELANGICAIVDIVKDTVKMHEEMSVFRLRDICTELTVYLTDLRVELSSAELHGFQQIQHIVMEKKVFDTIMGFRQRLEGVVECINADSMTRITLESRLSIGDTSNFLRFSGIDDPQAKKAPPDDSTLSALGVEITKGADIRATSSAATASEVDEAIVDTLLSRPDGRSFEMQPKDTECDNIVKQVATILCKPKAYDQLSALSKEEAQCTLDFLQDLLDIPYLPAPYKQTFLKVSLKLSRMHSCVPRCLTLSGFKKREGYPFAQGHFGDVWRGWIGRIEVAVKQARVFDINHDNHNKVIQRVIREAMIWRQCDHPNILPFFGIFQDPIIPSSYCLVSPFMANGSLPRFLKNTKCLDRHKLALDITQGMLYLRRLGIIHGDLKGENILITEDYRAVITDFGISCVMDVALTSSSRTGGTIRWQAPEVLMSSQNSFPGDVYSLACVYFEVFNESIPWKDIKDGAVVLSVVILRQHPPYPRFLESTELGDLWWRLMTRCWAANAQDRPTLPAIMAILHTRDQTSPEWDLRRLRGALIQGKIRVPSGLPRFLSSVGGRTTPLVQDGGSAKASRP</sequence>
<dbReference type="Proteomes" id="UP001175226">
    <property type="component" value="Unassembled WGS sequence"/>
</dbReference>
<dbReference type="SUPFAM" id="SSF56112">
    <property type="entry name" value="Protein kinase-like (PK-like)"/>
    <property type="match status" value="1"/>
</dbReference>
<dbReference type="InterPro" id="IPR011009">
    <property type="entry name" value="Kinase-like_dom_sf"/>
</dbReference>
<protein>
    <submittedName>
        <fullName evidence="3">Kinase-like domain-containing protein</fullName>
    </submittedName>
</protein>
<dbReference type="InterPro" id="IPR001245">
    <property type="entry name" value="Ser-Thr/Tyr_kinase_cat_dom"/>
</dbReference>
<dbReference type="InterPro" id="IPR000719">
    <property type="entry name" value="Prot_kinase_dom"/>
</dbReference>
<evidence type="ECO:0000313" key="3">
    <source>
        <dbReference type="EMBL" id="KAK0439193.1"/>
    </source>
</evidence>
<dbReference type="AlphaFoldDB" id="A0AA39JAR9"/>
<evidence type="ECO:0000259" key="2">
    <source>
        <dbReference type="PROSITE" id="PS50011"/>
    </source>
</evidence>
<dbReference type="PROSITE" id="PS00108">
    <property type="entry name" value="PROTEIN_KINASE_ST"/>
    <property type="match status" value="1"/>
</dbReference>
<keyword evidence="4" id="KW-1185">Reference proteome</keyword>